<feature type="domain" description="Protein kinase" evidence="1">
    <location>
        <begin position="26"/>
        <end position="339"/>
    </location>
</feature>
<gene>
    <name evidence="2" type="ORF">EVOR1521_LOCUS18140</name>
</gene>
<evidence type="ECO:0000313" key="2">
    <source>
        <dbReference type="EMBL" id="CAJ1393223.1"/>
    </source>
</evidence>
<keyword evidence="3" id="KW-1185">Reference proteome</keyword>
<dbReference type="SUPFAM" id="SSF56112">
    <property type="entry name" value="Protein kinase-like (PK-like)"/>
    <property type="match status" value="1"/>
</dbReference>
<evidence type="ECO:0000259" key="1">
    <source>
        <dbReference type="PROSITE" id="PS50011"/>
    </source>
</evidence>
<evidence type="ECO:0000313" key="3">
    <source>
        <dbReference type="Proteomes" id="UP001178507"/>
    </source>
</evidence>
<accession>A0AA36IUP4</accession>
<dbReference type="InterPro" id="IPR000719">
    <property type="entry name" value="Prot_kinase_dom"/>
</dbReference>
<dbReference type="Gene3D" id="1.10.510.10">
    <property type="entry name" value="Transferase(Phosphotransferase) domain 1"/>
    <property type="match status" value="1"/>
</dbReference>
<dbReference type="PROSITE" id="PS50011">
    <property type="entry name" value="PROTEIN_KINASE_DOM"/>
    <property type="match status" value="1"/>
</dbReference>
<name>A0AA36IUP4_9DINO</name>
<dbReference type="Proteomes" id="UP001178507">
    <property type="component" value="Unassembled WGS sequence"/>
</dbReference>
<dbReference type="PANTHER" id="PTHR24347">
    <property type="entry name" value="SERINE/THREONINE-PROTEIN KINASE"/>
    <property type="match status" value="1"/>
</dbReference>
<dbReference type="GO" id="GO:0005524">
    <property type="term" value="F:ATP binding"/>
    <property type="evidence" value="ECO:0007669"/>
    <property type="project" value="InterPro"/>
</dbReference>
<reference evidence="2" key="1">
    <citation type="submission" date="2023-08" db="EMBL/GenBank/DDBJ databases">
        <authorList>
            <person name="Chen Y."/>
            <person name="Shah S."/>
            <person name="Dougan E. K."/>
            <person name="Thang M."/>
            <person name="Chan C."/>
        </authorList>
    </citation>
    <scope>NUCLEOTIDE SEQUENCE</scope>
</reference>
<protein>
    <recommendedName>
        <fullName evidence="1">Protein kinase domain-containing protein</fullName>
    </recommendedName>
</protein>
<sequence length="350" mass="39637">MRAARERLGLSLQVSTNDSSREGGKVEHQRRIKATSEGEVIRRYKIGGIVMDSTNRGMEVRWATRLADGHECVVKTRQKGISFKSATEERNWRSTTEVQMSMPKIDKLCEIYEVLETPERYLIFMEKVQGKDLFEQMDEGHLSHIDAREVVRQTLDALRVLHASGRIHKDLKAENVMVDIPSPGTKQAKANMMERLKDGGDAQSPASVKIIDFDTVENWEPSSPKAKDVLGTDGYIAPEAYLGNYSPASDIYSIGVVMYKLLTGRFPSREAIFDDGPGENWVGSPAMKRIHERLKTERIDFTRPPMDKCTEAAELCARMLTFEPMDRPSADEALQHAWFMIESSKLPSRR</sequence>
<dbReference type="AlphaFoldDB" id="A0AA36IUP4"/>
<dbReference type="InterPro" id="IPR011009">
    <property type="entry name" value="Kinase-like_dom_sf"/>
</dbReference>
<dbReference type="Pfam" id="PF00069">
    <property type="entry name" value="Pkinase"/>
    <property type="match status" value="1"/>
</dbReference>
<proteinExistence type="predicted"/>
<dbReference type="EMBL" id="CAUJNA010002513">
    <property type="protein sequence ID" value="CAJ1393223.1"/>
    <property type="molecule type" value="Genomic_DNA"/>
</dbReference>
<comment type="caution">
    <text evidence="2">The sequence shown here is derived from an EMBL/GenBank/DDBJ whole genome shotgun (WGS) entry which is preliminary data.</text>
</comment>
<dbReference type="GO" id="GO:0004672">
    <property type="term" value="F:protein kinase activity"/>
    <property type="evidence" value="ECO:0007669"/>
    <property type="project" value="InterPro"/>
</dbReference>
<dbReference type="SMART" id="SM00220">
    <property type="entry name" value="S_TKc"/>
    <property type="match status" value="1"/>
</dbReference>
<organism evidence="2 3">
    <name type="scientific">Effrenium voratum</name>
    <dbReference type="NCBI Taxonomy" id="2562239"/>
    <lineage>
        <taxon>Eukaryota</taxon>
        <taxon>Sar</taxon>
        <taxon>Alveolata</taxon>
        <taxon>Dinophyceae</taxon>
        <taxon>Suessiales</taxon>
        <taxon>Symbiodiniaceae</taxon>
        <taxon>Effrenium</taxon>
    </lineage>
</organism>